<dbReference type="GO" id="GO:0006271">
    <property type="term" value="P:DNA strand elongation involved in DNA replication"/>
    <property type="evidence" value="ECO:0007669"/>
    <property type="project" value="TreeGrafter"/>
</dbReference>
<dbReference type="Pfam" id="PF09507">
    <property type="entry name" value="CDC27"/>
    <property type="match status" value="2"/>
</dbReference>
<evidence type="ECO:0000256" key="2">
    <source>
        <dbReference type="ARBA" id="ARBA00017589"/>
    </source>
</evidence>
<feature type="compositionally biased region" description="Basic and acidic residues" evidence="5">
    <location>
        <begin position="212"/>
        <end position="222"/>
    </location>
</feature>
<evidence type="ECO:0000313" key="6">
    <source>
        <dbReference type="EMBL" id="OAQ62240.1"/>
    </source>
</evidence>
<reference evidence="6 7" key="1">
    <citation type="journal article" date="2016" name="PLoS Pathog.">
        <title>Biosynthesis of antibiotic leucinostatins in bio-control fungus Purpureocillium lilacinum and their inhibition on phytophthora revealed by genome mining.</title>
        <authorList>
            <person name="Wang G."/>
            <person name="Liu Z."/>
            <person name="Lin R."/>
            <person name="Li E."/>
            <person name="Mao Z."/>
            <person name="Ling J."/>
            <person name="Yang Y."/>
            <person name="Yin W.B."/>
            <person name="Xie B."/>
        </authorList>
    </citation>
    <scope>NUCLEOTIDE SEQUENCE [LARGE SCALE GENOMIC DNA]</scope>
    <source>
        <strain evidence="6">170</strain>
    </source>
</reference>
<dbReference type="AlphaFoldDB" id="A0A179FAA6"/>
<dbReference type="GO" id="GO:0006297">
    <property type="term" value="P:nucleotide-excision repair, DNA gap filling"/>
    <property type="evidence" value="ECO:0007669"/>
    <property type="project" value="TreeGrafter"/>
</dbReference>
<keyword evidence="7" id="KW-1185">Reference proteome</keyword>
<keyword evidence="4" id="KW-0539">Nucleus</keyword>
<dbReference type="GO" id="GO:0003887">
    <property type="term" value="F:DNA-directed DNA polymerase activity"/>
    <property type="evidence" value="ECO:0007669"/>
    <property type="project" value="TreeGrafter"/>
</dbReference>
<dbReference type="GO" id="GO:1904161">
    <property type="term" value="P:DNA synthesis involved in UV-damage excision repair"/>
    <property type="evidence" value="ECO:0007669"/>
    <property type="project" value="TreeGrafter"/>
</dbReference>
<feature type="compositionally biased region" description="Basic residues" evidence="5">
    <location>
        <begin position="359"/>
        <end position="370"/>
    </location>
</feature>
<protein>
    <recommendedName>
        <fullName evidence="2">DNA polymerase delta subunit 3</fullName>
    </recommendedName>
</protein>
<comment type="subcellular location">
    <subcellularLocation>
        <location evidence="1">Nucleus</location>
    </subcellularLocation>
</comment>
<evidence type="ECO:0000256" key="4">
    <source>
        <dbReference type="ARBA" id="ARBA00023242"/>
    </source>
</evidence>
<dbReference type="InterPro" id="IPR019038">
    <property type="entry name" value="POLD3"/>
</dbReference>
<dbReference type="InterPro" id="IPR041913">
    <property type="entry name" value="POLD3_sf"/>
</dbReference>
<dbReference type="GO" id="GO:0043625">
    <property type="term" value="C:delta DNA polymerase complex"/>
    <property type="evidence" value="ECO:0007669"/>
    <property type="project" value="InterPro"/>
</dbReference>
<feature type="compositionally biased region" description="Basic and acidic residues" evidence="5">
    <location>
        <begin position="282"/>
        <end position="294"/>
    </location>
</feature>
<dbReference type="Gene3D" id="3.90.1030.20">
    <property type="entry name" value="DNA polymerase delta, p66 (Cdc27) subunit, wHTH domain"/>
    <property type="match status" value="1"/>
</dbReference>
<dbReference type="PANTHER" id="PTHR17598:SF13">
    <property type="entry name" value="DNA POLYMERASE DELTA SUBUNIT 3"/>
    <property type="match status" value="1"/>
</dbReference>
<dbReference type="PANTHER" id="PTHR17598">
    <property type="entry name" value="DNA POLYMERASE DELTA SUBUNIT 3"/>
    <property type="match status" value="1"/>
</dbReference>
<feature type="compositionally biased region" description="Polar residues" evidence="5">
    <location>
        <begin position="402"/>
        <end position="415"/>
    </location>
</feature>
<accession>A0A179FAA6</accession>
<dbReference type="EMBL" id="LSBJ02000007">
    <property type="protein sequence ID" value="OAQ62240.1"/>
    <property type="molecule type" value="Genomic_DNA"/>
</dbReference>
<feature type="region of interest" description="Disordered" evidence="5">
    <location>
        <begin position="240"/>
        <end position="435"/>
    </location>
</feature>
<gene>
    <name evidence="6" type="ORF">VFPPC_16628</name>
</gene>
<evidence type="ECO:0000256" key="3">
    <source>
        <dbReference type="ARBA" id="ARBA00022705"/>
    </source>
</evidence>
<dbReference type="OrthoDB" id="514823at2759"/>
<dbReference type="Proteomes" id="UP000078397">
    <property type="component" value="Unassembled WGS sequence"/>
</dbReference>
<dbReference type="KEGG" id="pchm:VFPPC_16628"/>
<evidence type="ECO:0000256" key="1">
    <source>
        <dbReference type="ARBA" id="ARBA00004123"/>
    </source>
</evidence>
<evidence type="ECO:0000256" key="5">
    <source>
        <dbReference type="SAM" id="MobiDB-lite"/>
    </source>
</evidence>
<comment type="caution">
    <text evidence="6">The sequence shown here is derived from an EMBL/GenBank/DDBJ whole genome shotgun (WGS) entry which is preliminary data.</text>
</comment>
<evidence type="ECO:0000313" key="7">
    <source>
        <dbReference type="Proteomes" id="UP000078397"/>
    </source>
</evidence>
<sequence length="435" mass="47875">MDEHRKFLADRLLSEGRPISYRALSASLDVHVNKAKGILFDFHQYQNGMQANSIHATYLVCGVVASASRAVDNAEMDDSPRHSDTLTPLASPKKLTLVGEENLQEVLDIYESITSIHLYALSPMAKKAFWFCEESVYQGNDGGAVYKKNTGLHHKLGVVTNPHLRLRDRNTHHTPALSSTARPPIEEDEQVHQDKKNITGPSSTAKRLPTAHKKEAIGTVNREKPNSILKSFAKANIHVPGKVTSQVKQDDGPAALSDDGEPDDWDIVPSKPTSDSHSITKSRRDREDALRRMMEDEDDEDDEAQPVESAALVNDNVEMTESPVPEASPGAEPTPEKLSITQVDKEPSEILSSTGDGRRRGKRRVMKKKRILDDQGYMVTIQEPGWESFSEDETSPPAKKPTSATGPTQSSSSAKTKMASLKGSQGSIMSFFAKK</sequence>
<dbReference type="STRING" id="1380566.A0A179FAA6"/>
<proteinExistence type="predicted"/>
<organism evidence="6 7">
    <name type="scientific">Pochonia chlamydosporia 170</name>
    <dbReference type="NCBI Taxonomy" id="1380566"/>
    <lineage>
        <taxon>Eukaryota</taxon>
        <taxon>Fungi</taxon>
        <taxon>Dikarya</taxon>
        <taxon>Ascomycota</taxon>
        <taxon>Pezizomycotina</taxon>
        <taxon>Sordariomycetes</taxon>
        <taxon>Hypocreomycetidae</taxon>
        <taxon>Hypocreales</taxon>
        <taxon>Clavicipitaceae</taxon>
        <taxon>Pochonia</taxon>
    </lineage>
</organism>
<feature type="region of interest" description="Disordered" evidence="5">
    <location>
        <begin position="167"/>
        <end position="222"/>
    </location>
</feature>
<dbReference type="RefSeq" id="XP_018139944.1">
    <property type="nucleotide sequence ID" value="XM_018294381.1"/>
</dbReference>
<keyword evidence="3" id="KW-0235">DNA replication</keyword>
<name>A0A179FAA6_METCM</name>
<feature type="compositionally biased region" description="Acidic residues" evidence="5">
    <location>
        <begin position="295"/>
        <end position="305"/>
    </location>
</feature>
<dbReference type="GeneID" id="28858375"/>